<organism evidence="10 11">
    <name type="scientific">Iphiclides podalirius</name>
    <name type="common">scarce swallowtail</name>
    <dbReference type="NCBI Taxonomy" id="110791"/>
    <lineage>
        <taxon>Eukaryota</taxon>
        <taxon>Metazoa</taxon>
        <taxon>Ecdysozoa</taxon>
        <taxon>Arthropoda</taxon>
        <taxon>Hexapoda</taxon>
        <taxon>Insecta</taxon>
        <taxon>Pterygota</taxon>
        <taxon>Neoptera</taxon>
        <taxon>Endopterygota</taxon>
        <taxon>Lepidoptera</taxon>
        <taxon>Glossata</taxon>
        <taxon>Ditrysia</taxon>
        <taxon>Papilionoidea</taxon>
        <taxon>Papilionidae</taxon>
        <taxon>Papilioninae</taxon>
        <taxon>Iphiclides</taxon>
    </lineage>
</organism>
<feature type="compositionally biased region" description="Pro residues" evidence="6">
    <location>
        <begin position="424"/>
        <end position="438"/>
    </location>
</feature>
<keyword evidence="7" id="KW-0472">Membrane</keyword>
<dbReference type="PANTHER" id="PTHR24039:SF52">
    <property type="entry name" value="EGF-LIKE DOMAIN-CONTAINING PROTEIN"/>
    <property type="match status" value="1"/>
</dbReference>
<dbReference type="InterPro" id="IPR001881">
    <property type="entry name" value="EGF-like_Ca-bd_dom"/>
</dbReference>
<keyword evidence="4 5" id="KW-1015">Disulfide bond</keyword>
<sequence>MNKSQNGGKSPPVSTDIETDDFDSITRNEQVNSNGVSQVLFGEILLAGTPYLETTNVGHPNGGYGKECQPDCKASRNERCQRIDGMMKCICRPGFARMFPDRPCKPTYTYSVKLALRSQGHERLHFHESLSDNSSKQYHALALATHEGINRMIMQSDLRDVYHGVHINGFQPVDMITLKGEKYKGVVNDFYVQLSDNAHESRLKEVIEKYLRNNNYSLGGTDVYAAGELMDKLDVSDFDECVSPQFHDCSEHAQCFNLRGTYTCSCLEGFADLSVNPLYPGRICSAEPVGCERCNYHGACYSRDDHRVLCECFQWYAGSSCQINLKVVLISLVVIGALLTVVLVVCAVVACSRRPRPPQRSIVACIQGMPSLHQGTVPSKQRPDRRALINDRTESADASSVQNASLPYLPSKRASTSKKSGPMSEPPSHAPPPPPPAPAVIIPRARLHPQHSDSRDNVARKRSLELSSEAKLISYLESGATTANDEMRRKHSLESSYSAQKDRHNKQGALVSAGFKVSTTIRPDETTVDRDRKEDRDDLSSVNKTDIDGDLSRFNTLRKSYSQEDLSEWTDAERRIGELTLSEARSVGGTLPASTGRAASSARLTHQEANTMAERDLGSTFLLPHVHLYKPDLTSDVSEFDSL</sequence>
<feature type="compositionally biased region" description="Polar residues" evidence="6">
    <location>
        <begin position="396"/>
        <end position="405"/>
    </location>
</feature>
<dbReference type="SUPFAM" id="SSF57184">
    <property type="entry name" value="Growth factor receptor domain"/>
    <property type="match status" value="1"/>
</dbReference>
<dbReference type="Pfam" id="PF07645">
    <property type="entry name" value="EGF_CA"/>
    <property type="match status" value="1"/>
</dbReference>
<dbReference type="CDD" id="cd00054">
    <property type="entry name" value="EGF_CA"/>
    <property type="match status" value="1"/>
</dbReference>
<dbReference type="InterPro" id="IPR000742">
    <property type="entry name" value="EGF"/>
</dbReference>
<evidence type="ECO:0000256" key="7">
    <source>
        <dbReference type="SAM" id="Phobius"/>
    </source>
</evidence>
<keyword evidence="2" id="KW-0732">Signal</keyword>
<evidence type="ECO:0000313" key="11">
    <source>
        <dbReference type="Proteomes" id="UP000837857"/>
    </source>
</evidence>
<dbReference type="EMBL" id="OW152839">
    <property type="protein sequence ID" value="CAH2060667.1"/>
    <property type="molecule type" value="Genomic_DNA"/>
</dbReference>
<evidence type="ECO:0000313" key="10">
    <source>
        <dbReference type="EMBL" id="CAH2060667.1"/>
    </source>
</evidence>
<dbReference type="SMART" id="SM00179">
    <property type="entry name" value="EGF_CA"/>
    <property type="match status" value="1"/>
</dbReference>
<evidence type="ECO:0000259" key="9">
    <source>
        <dbReference type="PROSITE" id="PS50026"/>
    </source>
</evidence>
<evidence type="ECO:0000259" key="8">
    <source>
        <dbReference type="PROSITE" id="PS50024"/>
    </source>
</evidence>
<gene>
    <name evidence="10" type="ORF">IPOD504_LOCUS11139</name>
</gene>
<evidence type="ECO:0000256" key="4">
    <source>
        <dbReference type="ARBA" id="ARBA00023157"/>
    </source>
</evidence>
<dbReference type="Proteomes" id="UP000837857">
    <property type="component" value="Chromosome 27"/>
</dbReference>
<feature type="compositionally biased region" description="Basic and acidic residues" evidence="6">
    <location>
        <begin position="522"/>
        <end position="545"/>
    </location>
</feature>
<dbReference type="InterPro" id="IPR000082">
    <property type="entry name" value="SEA_dom"/>
</dbReference>
<accession>A0ABN8IMT5</accession>
<evidence type="ECO:0000256" key="2">
    <source>
        <dbReference type="ARBA" id="ARBA00022729"/>
    </source>
</evidence>
<dbReference type="PANTHER" id="PTHR24039">
    <property type="entry name" value="FIBRILLIN-RELATED"/>
    <property type="match status" value="1"/>
</dbReference>
<evidence type="ECO:0000256" key="3">
    <source>
        <dbReference type="ARBA" id="ARBA00022737"/>
    </source>
</evidence>
<dbReference type="InterPro" id="IPR018097">
    <property type="entry name" value="EGF_Ca-bd_CS"/>
</dbReference>
<keyword evidence="7" id="KW-1133">Transmembrane helix</keyword>
<reference evidence="10" key="1">
    <citation type="submission" date="2022-03" db="EMBL/GenBank/DDBJ databases">
        <authorList>
            <person name="Martin H S."/>
        </authorList>
    </citation>
    <scope>NUCLEOTIDE SEQUENCE</scope>
</reference>
<feature type="transmembrane region" description="Helical" evidence="7">
    <location>
        <begin position="327"/>
        <end position="351"/>
    </location>
</feature>
<evidence type="ECO:0000256" key="1">
    <source>
        <dbReference type="ARBA" id="ARBA00022536"/>
    </source>
</evidence>
<feature type="region of interest" description="Disordered" evidence="6">
    <location>
        <begin position="392"/>
        <end position="441"/>
    </location>
</feature>
<evidence type="ECO:0008006" key="12">
    <source>
        <dbReference type="Google" id="ProtNLM"/>
    </source>
</evidence>
<dbReference type="PROSITE" id="PS01187">
    <property type="entry name" value="EGF_CA"/>
    <property type="match status" value="1"/>
</dbReference>
<dbReference type="InterPro" id="IPR000152">
    <property type="entry name" value="EGF-type_Asp/Asn_hydroxyl_site"/>
</dbReference>
<feature type="region of interest" description="Disordered" evidence="6">
    <location>
        <begin position="483"/>
        <end position="545"/>
    </location>
</feature>
<feature type="non-terminal residue" evidence="10">
    <location>
        <position position="1"/>
    </location>
</feature>
<comment type="caution">
    <text evidence="5">Lacks conserved residue(s) required for the propagation of feature annotation.</text>
</comment>
<feature type="domain" description="EGF-like" evidence="9">
    <location>
        <begin position="287"/>
        <end position="322"/>
    </location>
</feature>
<dbReference type="Gene3D" id="2.10.25.10">
    <property type="entry name" value="Laminin"/>
    <property type="match status" value="1"/>
</dbReference>
<evidence type="ECO:0000256" key="6">
    <source>
        <dbReference type="SAM" id="MobiDB-lite"/>
    </source>
</evidence>
<feature type="domain" description="EGF-like" evidence="9">
    <location>
        <begin position="237"/>
        <end position="276"/>
    </location>
</feature>
<feature type="disulfide bond" evidence="5">
    <location>
        <begin position="312"/>
        <end position="321"/>
    </location>
</feature>
<dbReference type="PROSITE" id="PS50024">
    <property type="entry name" value="SEA"/>
    <property type="match status" value="1"/>
</dbReference>
<proteinExistence type="predicted"/>
<keyword evidence="11" id="KW-1185">Reference proteome</keyword>
<protein>
    <recommendedName>
        <fullName evidence="12">63 kDa sperm flagellar membrane protein</fullName>
    </recommendedName>
</protein>
<keyword evidence="7" id="KW-0812">Transmembrane</keyword>
<dbReference type="SUPFAM" id="SSF82671">
    <property type="entry name" value="SEA domain"/>
    <property type="match status" value="1"/>
</dbReference>
<dbReference type="PROSITE" id="PS00010">
    <property type="entry name" value="ASX_HYDROXYL"/>
    <property type="match status" value="1"/>
</dbReference>
<dbReference type="InterPro" id="IPR009030">
    <property type="entry name" value="Growth_fac_rcpt_cys_sf"/>
</dbReference>
<dbReference type="SMART" id="SM00181">
    <property type="entry name" value="EGF"/>
    <property type="match status" value="3"/>
</dbReference>
<dbReference type="PROSITE" id="PS00022">
    <property type="entry name" value="EGF_1"/>
    <property type="match status" value="1"/>
</dbReference>
<keyword evidence="1 5" id="KW-0245">EGF-like domain</keyword>
<evidence type="ECO:0000256" key="5">
    <source>
        <dbReference type="PROSITE-ProRule" id="PRU00076"/>
    </source>
</evidence>
<dbReference type="PROSITE" id="PS50026">
    <property type="entry name" value="EGF_3"/>
    <property type="match status" value="2"/>
</dbReference>
<dbReference type="InterPro" id="IPR049883">
    <property type="entry name" value="NOTCH1_EGF-like"/>
</dbReference>
<keyword evidence="3" id="KW-0677">Repeat</keyword>
<dbReference type="InterPro" id="IPR036364">
    <property type="entry name" value="SEA_dom_sf"/>
</dbReference>
<feature type="domain" description="SEA" evidence="8">
    <location>
        <begin position="106"/>
        <end position="240"/>
    </location>
</feature>
<name>A0ABN8IMT5_9NEOP</name>